<proteinExistence type="inferred from homology"/>
<name>A0A557XXR9_9MYCO</name>
<comment type="caution">
    <text evidence="8">The sequence shown here is derived from an EMBL/GenBank/DDBJ whole genome shotgun (WGS) entry which is preliminary data.</text>
</comment>
<dbReference type="GO" id="GO:0005506">
    <property type="term" value="F:iron ion binding"/>
    <property type="evidence" value="ECO:0007669"/>
    <property type="project" value="InterPro"/>
</dbReference>
<dbReference type="OrthoDB" id="5241086at2"/>
<dbReference type="Gene3D" id="1.10.630.10">
    <property type="entry name" value="Cytochrome P450"/>
    <property type="match status" value="1"/>
</dbReference>
<dbReference type="FunFam" id="1.10.630.10:FF:000018">
    <property type="entry name" value="Cytochrome P450 monooxygenase"/>
    <property type="match status" value="1"/>
</dbReference>
<dbReference type="GO" id="GO:0008395">
    <property type="term" value="F:steroid hydroxylase activity"/>
    <property type="evidence" value="ECO:0007669"/>
    <property type="project" value="TreeGrafter"/>
</dbReference>
<evidence type="ECO:0000256" key="7">
    <source>
        <dbReference type="ARBA" id="ARBA00023033"/>
    </source>
</evidence>
<dbReference type="AlphaFoldDB" id="A0A557XXR9"/>
<keyword evidence="4" id="KW-0479">Metal-binding</keyword>
<dbReference type="EMBL" id="VMQU01000021">
    <property type="protein sequence ID" value="TVS90930.1"/>
    <property type="molecule type" value="Genomic_DNA"/>
</dbReference>
<dbReference type="GO" id="GO:0006707">
    <property type="term" value="P:cholesterol catabolic process"/>
    <property type="evidence" value="ECO:0007669"/>
    <property type="project" value="TreeGrafter"/>
</dbReference>
<dbReference type="Proteomes" id="UP000320513">
    <property type="component" value="Unassembled WGS sequence"/>
</dbReference>
<keyword evidence="7" id="KW-0503">Monooxygenase</keyword>
<evidence type="ECO:0000256" key="4">
    <source>
        <dbReference type="ARBA" id="ARBA00022723"/>
    </source>
</evidence>
<sequence>MPSPNLPPGFDFLDPDRNLKGLPVAELAELRKSQPIYWLDVPGGTGGFGDKGYWVITKHRDVKEISLRSDIFSSQQDCAIPVWPQEMTREQIDLQRLVMLNMDAPHHTRLRKIISRGFTPRAIGRLRDELDSRAQNIAKTAAAAGSGDFVEQVSCELPLQAIAGLLGVPQEDRDKIFRWSNEMTGNQDPEFAHVDPATSSAEIIAYAMKMAEERGKNPGDDIVTKLIQADIEGEKLSDDEFGFFVMMLAVAGNETTRNSITHGMIAFSQNPEQWELFKRERPETAPDEIVRWATPVTAFQRTALADYELSGVQIRQGQRVVMFYRSANFDDDVFQDPFSFNILRNPNPHVGFGGTGAHYCVGANLAKMTISLIFNAVADHMPDLKPISEPERLRSGWLNGIKHWQVDYTGNPPQAGGTPSPVAH</sequence>
<dbReference type="InterPro" id="IPR036396">
    <property type="entry name" value="Cyt_P450_sf"/>
</dbReference>
<dbReference type="Pfam" id="PF00067">
    <property type="entry name" value="p450"/>
    <property type="match status" value="1"/>
</dbReference>
<dbReference type="InterPro" id="IPR002397">
    <property type="entry name" value="Cyt_P450_B"/>
</dbReference>
<dbReference type="InterPro" id="IPR001128">
    <property type="entry name" value="Cyt_P450"/>
</dbReference>
<keyword evidence="3" id="KW-0349">Heme</keyword>
<dbReference type="SUPFAM" id="SSF48264">
    <property type="entry name" value="Cytochrome P450"/>
    <property type="match status" value="1"/>
</dbReference>
<dbReference type="CDD" id="cd11033">
    <property type="entry name" value="CYP142-like"/>
    <property type="match status" value="1"/>
</dbReference>
<keyword evidence="9" id="KW-1185">Reference proteome</keyword>
<evidence type="ECO:0000313" key="8">
    <source>
        <dbReference type="EMBL" id="TVS90930.1"/>
    </source>
</evidence>
<comment type="similarity">
    <text evidence="2">Belongs to the cytochrome P450 family.</text>
</comment>
<dbReference type="PANTHER" id="PTHR46696:SF4">
    <property type="entry name" value="BIOTIN BIOSYNTHESIS CYTOCHROME P450"/>
    <property type="match status" value="1"/>
</dbReference>
<dbReference type="GO" id="GO:0036199">
    <property type="term" value="F:cholest-4-en-3-one 26-monooxygenase activity"/>
    <property type="evidence" value="ECO:0007669"/>
    <property type="project" value="TreeGrafter"/>
</dbReference>
<dbReference type="PANTHER" id="PTHR46696">
    <property type="entry name" value="P450, PUTATIVE (EUROFUNG)-RELATED"/>
    <property type="match status" value="1"/>
</dbReference>
<evidence type="ECO:0000256" key="1">
    <source>
        <dbReference type="ARBA" id="ARBA00001971"/>
    </source>
</evidence>
<dbReference type="GO" id="GO:0020037">
    <property type="term" value="F:heme binding"/>
    <property type="evidence" value="ECO:0007669"/>
    <property type="project" value="InterPro"/>
</dbReference>
<evidence type="ECO:0000256" key="3">
    <source>
        <dbReference type="ARBA" id="ARBA00022617"/>
    </source>
</evidence>
<reference evidence="8 9" key="1">
    <citation type="submission" date="2019-07" db="EMBL/GenBank/DDBJ databases">
        <title>New Mycobacterium species.</title>
        <authorList>
            <person name="Tortoli E."/>
            <person name="Ghielmetti G."/>
            <person name="Friedel U."/>
            <person name="Trovato A."/>
        </authorList>
    </citation>
    <scope>NUCLEOTIDE SEQUENCE [LARGE SCALE GENOMIC DNA]</scope>
    <source>
        <strain evidence="8 9">16-83</strain>
    </source>
</reference>
<accession>A0A557XXR9</accession>
<dbReference type="PRINTS" id="PR00359">
    <property type="entry name" value="BP450"/>
</dbReference>
<organism evidence="8 9">
    <name type="scientific">Mycobacterium helveticum</name>
    <dbReference type="NCBI Taxonomy" id="2592811"/>
    <lineage>
        <taxon>Bacteria</taxon>
        <taxon>Bacillati</taxon>
        <taxon>Actinomycetota</taxon>
        <taxon>Actinomycetes</taxon>
        <taxon>Mycobacteriales</taxon>
        <taxon>Mycobacteriaceae</taxon>
        <taxon>Mycobacterium</taxon>
    </lineage>
</organism>
<evidence type="ECO:0000256" key="5">
    <source>
        <dbReference type="ARBA" id="ARBA00023002"/>
    </source>
</evidence>
<evidence type="ECO:0000313" key="9">
    <source>
        <dbReference type="Proteomes" id="UP000320513"/>
    </source>
</evidence>
<protein>
    <submittedName>
        <fullName evidence="8">Cytochrome P450</fullName>
    </submittedName>
</protein>
<dbReference type="RefSeq" id="WP_144946524.1">
    <property type="nucleotide sequence ID" value="NZ_VMQU01000021.1"/>
</dbReference>
<gene>
    <name evidence="8" type="ORF">FPZ47_07270</name>
</gene>
<keyword evidence="5" id="KW-0560">Oxidoreductase</keyword>
<keyword evidence="6" id="KW-0408">Iron</keyword>
<evidence type="ECO:0000256" key="6">
    <source>
        <dbReference type="ARBA" id="ARBA00023004"/>
    </source>
</evidence>
<comment type="cofactor">
    <cofactor evidence="1">
        <name>heme</name>
        <dbReference type="ChEBI" id="CHEBI:30413"/>
    </cofactor>
</comment>
<evidence type="ECO:0000256" key="2">
    <source>
        <dbReference type="ARBA" id="ARBA00010617"/>
    </source>
</evidence>